<gene>
    <name evidence="2" type="primary">dnrO</name>
    <name evidence="2" type="ORF">BN1079_03158</name>
</gene>
<keyword evidence="3" id="KW-1185">Reference proteome</keyword>
<dbReference type="Proteomes" id="UP000053902">
    <property type="component" value="Unassembled WGS sequence"/>
</dbReference>
<dbReference type="eggNOG" id="ENOG5032SD0">
    <property type="taxonomic scope" value="Bacteria"/>
</dbReference>
<feature type="signal peptide" evidence="1">
    <location>
        <begin position="1"/>
        <end position="21"/>
    </location>
</feature>
<feature type="chain" id="PRO_5001741497" evidence="1">
    <location>
        <begin position="22"/>
        <end position="170"/>
    </location>
</feature>
<name>A0A078LX75_9PSED</name>
<dbReference type="HOGENOM" id="CLU_109693_1_0_6"/>
<reference evidence="2 3" key="1">
    <citation type="submission" date="2014-07" db="EMBL/GenBank/DDBJ databases">
        <authorList>
            <person name="Urmite Genomes Urmite Genomes"/>
        </authorList>
    </citation>
    <scope>NUCLEOTIDE SEQUENCE [LARGE SCALE GENOMIC DNA]</scope>
    <source>
        <strain evidence="2 3">20_BN</strain>
    </source>
</reference>
<evidence type="ECO:0000313" key="3">
    <source>
        <dbReference type="Proteomes" id="UP000053902"/>
    </source>
</evidence>
<proteinExistence type="predicted"/>
<evidence type="ECO:0000313" key="2">
    <source>
        <dbReference type="EMBL" id="CDZ95814.1"/>
    </source>
</evidence>
<sequence length="170" mass="18331">MKAVIQPLAWGLALASILALASGVALDVVVSPAQAESSHHHHASHATAVPAANGEQWPTDAPLREGMTRLQRSVEAAMAGDPARSLSDAEVIQLQKDVETHISYLIENCQLPEQADAALHLLLTDLLKGAEALSEPEQREQGIQRVLEGLHRYPELFAAPHWSESHEPAI</sequence>
<keyword evidence="1" id="KW-0732">Signal</keyword>
<dbReference type="EMBL" id="CCSF01000001">
    <property type="protein sequence ID" value="CDZ95814.1"/>
    <property type="molecule type" value="Genomic_DNA"/>
</dbReference>
<evidence type="ECO:0000256" key="1">
    <source>
        <dbReference type="SAM" id="SignalP"/>
    </source>
</evidence>
<dbReference type="OrthoDB" id="6933865at2"/>
<accession>A0A078LX75</accession>
<dbReference type="AlphaFoldDB" id="A0A078LX75"/>
<organism evidence="2 3">
    <name type="scientific">Pseudomonas saudiphocaensis</name>
    <dbReference type="NCBI Taxonomy" id="1499686"/>
    <lineage>
        <taxon>Bacteria</taxon>
        <taxon>Pseudomonadati</taxon>
        <taxon>Pseudomonadota</taxon>
        <taxon>Gammaproteobacteria</taxon>
        <taxon>Pseudomonadales</taxon>
        <taxon>Pseudomonadaceae</taxon>
        <taxon>Pseudomonas</taxon>
    </lineage>
</organism>
<dbReference type="RefSeq" id="WP_037025976.1">
    <property type="nucleotide sequence ID" value="NZ_CCSF01000001.1"/>
</dbReference>
<dbReference type="STRING" id="1499686.BN1079_03158"/>
<protein>
    <submittedName>
        <fullName evidence="2">DnrO protein</fullName>
    </submittedName>
</protein>